<dbReference type="Proteomes" id="UP000199496">
    <property type="component" value="Unassembled WGS sequence"/>
</dbReference>
<accession>A0A1H9A398</accession>
<gene>
    <name evidence="1" type="ORF">SAMN05421693_1042</name>
</gene>
<reference evidence="1 2" key="1">
    <citation type="submission" date="2016-10" db="EMBL/GenBank/DDBJ databases">
        <authorList>
            <person name="de Groot N.N."/>
        </authorList>
    </citation>
    <scope>NUCLEOTIDE SEQUENCE [LARGE SCALE GENOMIC DNA]</scope>
    <source>
        <strain evidence="1 2">B7-7</strain>
    </source>
</reference>
<protein>
    <submittedName>
        <fullName evidence="1">Uncharacterized protein</fullName>
    </submittedName>
</protein>
<name>A0A1H9A398_9GAMM</name>
<sequence length="71" mass="8427">MEALQGAVKRLAPLNQQRTESGRFSDSIPTFEKNLKRFIWYKDADTILHFVARLLRLLSRRSRTNIIDIYF</sequence>
<evidence type="ECO:0000313" key="2">
    <source>
        <dbReference type="Proteomes" id="UP000199496"/>
    </source>
</evidence>
<evidence type="ECO:0000313" key="1">
    <source>
        <dbReference type="EMBL" id="SEP70478.1"/>
    </source>
</evidence>
<proteinExistence type="predicted"/>
<dbReference type="EMBL" id="FOFO01000004">
    <property type="protein sequence ID" value="SEP70478.1"/>
    <property type="molecule type" value="Genomic_DNA"/>
</dbReference>
<organism evidence="1 2">
    <name type="scientific">Ectothiorhodospira magna</name>
    <dbReference type="NCBI Taxonomy" id="867345"/>
    <lineage>
        <taxon>Bacteria</taxon>
        <taxon>Pseudomonadati</taxon>
        <taxon>Pseudomonadota</taxon>
        <taxon>Gammaproteobacteria</taxon>
        <taxon>Chromatiales</taxon>
        <taxon>Ectothiorhodospiraceae</taxon>
        <taxon>Ectothiorhodospira</taxon>
    </lineage>
</organism>
<dbReference type="AlphaFoldDB" id="A0A1H9A398"/>
<keyword evidence="2" id="KW-1185">Reference proteome</keyword>